<evidence type="ECO:0000256" key="3">
    <source>
        <dbReference type="SAM" id="SignalP"/>
    </source>
</evidence>
<proteinExistence type="predicted"/>
<dbReference type="GO" id="GO:0009523">
    <property type="term" value="C:photosystem II"/>
    <property type="evidence" value="ECO:0007669"/>
    <property type="project" value="UniProtKB-KW"/>
</dbReference>
<organism evidence="5 6">
    <name type="scientific">Georgfuchsia toluolica</name>
    <dbReference type="NCBI Taxonomy" id="424218"/>
    <lineage>
        <taxon>Bacteria</taxon>
        <taxon>Pseudomonadati</taxon>
        <taxon>Pseudomonadota</taxon>
        <taxon>Betaproteobacteria</taxon>
        <taxon>Nitrosomonadales</taxon>
        <taxon>Sterolibacteriaceae</taxon>
        <taxon>Georgfuchsia</taxon>
    </lineage>
</organism>
<dbReference type="GO" id="GO:0015979">
    <property type="term" value="P:photosynthesis"/>
    <property type="evidence" value="ECO:0007669"/>
    <property type="project" value="UniProtKB-KW"/>
</dbReference>
<keyword evidence="3" id="KW-0732">Signal</keyword>
<sequence>MFFRWRIRFAILLIWASVSLPAEAVFLTPLDTPAHMSPLAQKTRLSAVARAGRRLVAVGPMGHILVSDDAGKNWKQVAVPLSSDLVAVQFPTAKQGWAVGHDGVVLHSDDGGLSWVKQLDGKRAAEIIDAYYKKFSAGPDAAKWQDEAKRLLEEGADKPFLDVLFVNELEGYVVGAFNLALRTKDGGKSWEPLIDRIANEQGFHLYSLAASDSGVFIAGEQGLIRRWDLQHERFMALASPYQGSFFGILAKGETLIVFGMRGNILRSTDGGQSWRAAHSDATDGITAGTLLEDGRVVLVTQGGQMLVSKDGGDSFVSVKVEKRMAFFGVAPAGKDAVAVVGTNGVRIETIE</sequence>
<name>A0A916J1V4_9PROT</name>
<feature type="domain" description="Photosynthesis system II assembly factor Ycf48/Hcf136-like" evidence="4">
    <location>
        <begin position="71"/>
        <end position="118"/>
    </location>
</feature>
<evidence type="ECO:0000256" key="1">
    <source>
        <dbReference type="ARBA" id="ARBA00022531"/>
    </source>
</evidence>
<dbReference type="PANTHER" id="PTHR47199:SF2">
    <property type="entry name" value="PHOTOSYSTEM II STABILITY_ASSEMBLY FACTOR HCF136, CHLOROPLASTIC"/>
    <property type="match status" value="1"/>
</dbReference>
<feature type="domain" description="Photosynthesis system II assembly factor Ycf48/Hcf136-like" evidence="4">
    <location>
        <begin position="155"/>
        <end position="314"/>
    </location>
</feature>
<comment type="caution">
    <text evidence="5">The sequence shown here is derived from an EMBL/GenBank/DDBJ whole genome shotgun (WGS) entry which is preliminary data.</text>
</comment>
<keyword evidence="1" id="KW-0602">Photosynthesis</keyword>
<evidence type="ECO:0000256" key="2">
    <source>
        <dbReference type="ARBA" id="ARBA00023276"/>
    </source>
</evidence>
<dbReference type="PANTHER" id="PTHR47199">
    <property type="entry name" value="PHOTOSYSTEM II STABILITY/ASSEMBLY FACTOR HCF136, CHLOROPLASTIC"/>
    <property type="match status" value="1"/>
</dbReference>
<feature type="signal peptide" evidence="3">
    <location>
        <begin position="1"/>
        <end position="24"/>
    </location>
</feature>
<keyword evidence="6" id="KW-1185">Reference proteome</keyword>
<dbReference type="EMBL" id="CAJQUM010000001">
    <property type="protein sequence ID" value="CAG4882286.1"/>
    <property type="molecule type" value="Genomic_DNA"/>
</dbReference>
<dbReference type="Pfam" id="PF14870">
    <property type="entry name" value="PSII_BNR"/>
    <property type="match status" value="2"/>
</dbReference>
<keyword evidence="2" id="KW-0604">Photosystem II</keyword>
<evidence type="ECO:0000313" key="5">
    <source>
        <dbReference type="EMBL" id="CAG4882286.1"/>
    </source>
</evidence>
<dbReference type="Proteomes" id="UP000742786">
    <property type="component" value="Unassembled WGS sequence"/>
</dbReference>
<evidence type="ECO:0000259" key="4">
    <source>
        <dbReference type="Pfam" id="PF14870"/>
    </source>
</evidence>
<dbReference type="CDD" id="cd15482">
    <property type="entry name" value="Sialidase_non-viral"/>
    <property type="match status" value="1"/>
</dbReference>
<reference evidence="5" key="1">
    <citation type="submission" date="2021-04" db="EMBL/GenBank/DDBJ databases">
        <authorList>
            <person name="Hornung B."/>
        </authorList>
    </citation>
    <scope>NUCLEOTIDE SEQUENCE</scope>
    <source>
        <strain evidence="5">G5G6</strain>
    </source>
</reference>
<dbReference type="Gene3D" id="2.130.10.10">
    <property type="entry name" value="YVTN repeat-like/Quinoprotein amine dehydrogenase"/>
    <property type="match status" value="2"/>
</dbReference>
<gene>
    <name evidence="5" type="ORF">GTOL_10168</name>
</gene>
<dbReference type="InterPro" id="IPR028203">
    <property type="entry name" value="PSII_CF48-like_dom"/>
</dbReference>
<accession>A0A916J1V4</accession>
<dbReference type="InterPro" id="IPR015943">
    <property type="entry name" value="WD40/YVTN_repeat-like_dom_sf"/>
</dbReference>
<feature type="chain" id="PRO_5037599637" evidence="3">
    <location>
        <begin position="25"/>
        <end position="351"/>
    </location>
</feature>
<dbReference type="AlphaFoldDB" id="A0A916J1V4"/>
<evidence type="ECO:0000313" key="6">
    <source>
        <dbReference type="Proteomes" id="UP000742786"/>
    </source>
</evidence>
<dbReference type="SUPFAM" id="SSF110296">
    <property type="entry name" value="Oligoxyloglucan reducing end-specific cellobiohydrolase"/>
    <property type="match status" value="1"/>
</dbReference>
<protein>
    <submittedName>
        <fullName evidence="5">Repeat-containing protein</fullName>
    </submittedName>
</protein>